<dbReference type="InterPro" id="IPR001753">
    <property type="entry name" value="Enoyl-CoA_hydra/iso"/>
</dbReference>
<protein>
    <submittedName>
        <fullName evidence="3">Enoyl-CoA hydratase/carnithine racemase</fullName>
    </submittedName>
</protein>
<keyword evidence="4" id="KW-1185">Reference proteome</keyword>
<dbReference type="SUPFAM" id="SSF52096">
    <property type="entry name" value="ClpP/crotonase"/>
    <property type="match status" value="1"/>
</dbReference>
<dbReference type="EMBL" id="RBXO01000001">
    <property type="protein sequence ID" value="RKT56119.1"/>
    <property type="molecule type" value="Genomic_DNA"/>
</dbReference>
<dbReference type="GO" id="GO:0006635">
    <property type="term" value="P:fatty acid beta-oxidation"/>
    <property type="evidence" value="ECO:0007669"/>
    <property type="project" value="TreeGrafter"/>
</dbReference>
<proteinExistence type="inferred from homology"/>
<reference evidence="3 4" key="1">
    <citation type="submission" date="2018-10" db="EMBL/GenBank/DDBJ databases">
        <title>Sequencing the genomes of 1000 actinobacteria strains.</title>
        <authorList>
            <person name="Klenk H.-P."/>
        </authorList>
    </citation>
    <scope>NUCLEOTIDE SEQUENCE [LARGE SCALE GENOMIC DNA]</scope>
    <source>
        <strain evidence="3 4">DSM 43800</strain>
    </source>
</reference>
<organism evidence="3 4">
    <name type="scientific">Saccharothrix australiensis</name>
    <dbReference type="NCBI Taxonomy" id="2072"/>
    <lineage>
        <taxon>Bacteria</taxon>
        <taxon>Bacillati</taxon>
        <taxon>Actinomycetota</taxon>
        <taxon>Actinomycetes</taxon>
        <taxon>Pseudonocardiales</taxon>
        <taxon>Pseudonocardiaceae</taxon>
        <taxon>Saccharothrix</taxon>
    </lineage>
</organism>
<dbReference type="Proteomes" id="UP000282084">
    <property type="component" value="Unassembled WGS sequence"/>
</dbReference>
<dbReference type="AlphaFoldDB" id="A0A495W3Q0"/>
<dbReference type="CDD" id="cd06558">
    <property type="entry name" value="crotonase-like"/>
    <property type="match status" value="1"/>
</dbReference>
<evidence type="ECO:0000256" key="1">
    <source>
        <dbReference type="ARBA" id="ARBA00005254"/>
    </source>
</evidence>
<evidence type="ECO:0000256" key="2">
    <source>
        <dbReference type="RuleBase" id="RU003707"/>
    </source>
</evidence>
<evidence type="ECO:0000313" key="3">
    <source>
        <dbReference type="EMBL" id="RKT56119.1"/>
    </source>
</evidence>
<sequence length="254" mass="26835">MAGTTGMREETVVPRGVLLTEDRGAVRVLRMNRPAKRNALDTALTEALLAALLAADADDAVRAVVLTGEGPGFCAGADITEFADLTPADQAAVVRRADLTARTQLLPQRLRKPIVSVVRGAALGGGAGLAIGCDMMVVATDVVLGYPELKHSIVPAIVMTGLQRQVGRKLAFELVSHGRLLGAEELLAIGLANRVAEPDRVLDVGLEVADRWAEADPVALAATKELFYRVADLPVDEAMRAGRDVNAIMRGFRG</sequence>
<evidence type="ECO:0000313" key="4">
    <source>
        <dbReference type="Proteomes" id="UP000282084"/>
    </source>
</evidence>
<dbReference type="Pfam" id="PF00378">
    <property type="entry name" value="ECH_1"/>
    <property type="match status" value="1"/>
</dbReference>
<dbReference type="Gene3D" id="3.90.226.10">
    <property type="entry name" value="2-enoyl-CoA Hydratase, Chain A, domain 1"/>
    <property type="match status" value="1"/>
</dbReference>
<comment type="caution">
    <text evidence="3">The sequence shown here is derived from an EMBL/GenBank/DDBJ whole genome shotgun (WGS) entry which is preliminary data.</text>
</comment>
<dbReference type="GO" id="GO:0003824">
    <property type="term" value="F:catalytic activity"/>
    <property type="evidence" value="ECO:0007669"/>
    <property type="project" value="InterPro"/>
</dbReference>
<gene>
    <name evidence="3" type="ORF">C8E97_4808</name>
</gene>
<dbReference type="PROSITE" id="PS00166">
    <property type="entry name" value="ENOYL_COA_HYDRATASE"/>
    <property type="match status" value="1"/>
</dbReference>
<dbReference type="InterPro" id="IPR029045">
    <property type="entry name" value="ClpP/crotonase-like_dom_sf"/>
</dbReference>
<dbReference type="InterPro" id="IPR018376">
    <property type="entry name" value="Enoyl-CoA_hyd/isom_CS"/>
</dbReference>
<name>A0A495W3Q0_9PSEU</name>
<dbReference type="RefSeq" id="WP_246019113.1">
    <property type="nucleotide sequence ID" value="NZ_RBXO01000001.1"/>
</dbReference>
<dbReference type="PANTHER" id="PTHR11941:SF54">
    <property type="entry name" value="ENOYL-COA HYDRATASE, MITOCHONDRIAL"/>
    <property type="match status" value="1"/>
</dbReference>
<accession>A0A495W3Q0</accession>
<comment type="similarity">
    <text evidence="1 2">Belongs to the enoyl-CoA hydratase/isomerase family.</text>
</comment>
<dbReference type="PANTHER" id="PTHR11941">
    <property type="entry name" value="ENOYL-COA HYDRATASE-RELATED"/>
    <property type="match status" value="1"/>
</dbReference>